<dbReference type="OrthoDB" id="9773582at2"/>
<dbReference type="Pfam" id="PF01569">
    <property type="entry name" value="PAP2"/>
    <property type="match status" value="1"/>
</dbReference>
<dbReference type="Gene3D" id="1.20.144.10">
    <property type="entry name" value="Phosphatidic acid phosphatase type 2/haloperoxidase"/>
    <property type="match status" value="1"/>
</dbReference>
<dbReference type="SUPFAM" id="SSF48317">
    <property type="entry name" value="Acid phosphatase/Vanadium-dependent haloperoxidase"/>
    <property type="match status" value="1"/>
</dbReference>
<evidence type="ECO:0000313" key="4">
    <source>
        <dbReference type="Proteomes" id="UP000001935"/>
    </source>
</evidence>
<dbReference type="SMART" id="SM00014">
    <property type="entry name" value="acidPPc"/>
    <property type="match status" value="1"/>
</dbReference>
<dbReference type="RefSeq" id="WP_011419580.1">
    <property type="nucleotide sequence ID" value="NC_007760.1"/>
</dbReference>
<dbReference type="HOGENOM" id="CLU_949681_0_0_7"/>
<keyword evidence="1" id="KW-0732">Signal</keyword>
<name>Q2INB7_ANADE</name>
<reference evidence="3 4" key="1">
    <citation type="submission" date="2006-01" db="EMBL/GenBank/DDBJ databases">
        <title>Complete sequence of Anaeromyxobacter dehalogenans 2CP-C.</title>
        <authorList>
            <consortium name="US DOE Joint Genome Institute"/>
            <person name="Copeland A."/>
            <person name="Lucas S."/>
            <person name="Lapidus A."/>
            <person name="Barry K."/>
            <person name="Detter J.C."/>
            <person name="Glavina T."/>
            <person name="Hammon N."/>
            <person name="Israni S."/>
            <person name="Pitluck S."/>
            <person name="Brettin T."/>
            <person name="Bruce D."/>
            <person name="Han C."/>
            <person name="Tapia R."/>
            <person name="Gilna P."/>
            <person name="Kiss H."/>
            <person name="Schmutz J."/>
            <person name="Larimer F."/>
            <person name="Land M."/>
            <person name="Kyrpides N."/>
            <person name="Anderson I."/>
            <person name="Sanford R.A."/>
            <person name="Ritalahti K.M."/>
            <person name="Thomas H.S."/>
            <person name="Kirby J.R."/>
            <person name="Zhulin I.B."/>
            <person name="Loeffler F.E."/>
            <person name="Richardson P."/>
        </authorList>
    </citation>
    <scope>NUCLEOTIDE SEQUENCE [LARGE SCALE GENOMIC DNA]</scope>
    <source>
        <strain evidence="3 4">2CP-C</strain>
    </source>
</reference>
<evidence type="ECO:0000256" key="1">
    <source>
        <dbReference type="SAM" id="SignalP"/>
    </source>
</evidence>
<dbReference type="InterPro" id="IPR036938">
    <property type="entry name" value="PAP2/HPO_sf"/>
</dbReference>
<dbReference type="eggNOG" id="COG0671">
    <property type="taxonomic scope" value="Bacteria"/>
</dbReference>
<dbReference type="STRING" id="290397.Adeh_0521"/>
<accession>Q2INB7</accession>
<dbReference type="AlphaFoldDB" id="Q2INB7"/>
<feature type="domain" description="Phosphatidic acid phosphatase type 2/haloperoxidase" evidence="2">
    <location>
        <begin position="119"/>
        <end position="234"/>
    </location>
</feature>
<dbReference type="Proteomes" id="UP000001935">
    <property type="component" value="Chromosome"/>
</dbReference>
<proteinExistence type="predicted"/>
<organism evidence="3 4">
    <name type="scientific">Anaeromyxobacter dehalogenans (strain 2CP-C)</name>
    <dbReference type="NCBI Taxonomy" id="290397"/>
    <lineage>
        <taxon>Bacteria</taxon>
        <taxon>Pseudomonadati</taxon>
        <taxon>Myxococcota</taxon>
        <taxon>Myxococcia</taxon>
        <taxon>Myxococcales</taxon>
        <taxon>Cystobacterineae</taxon>
        <taxon>Anaeromyxobacteraceae</taxon>
        <taxon>Anaeromyxobacter</taxon>
    </lineage>
</organism>
<feature type="signal peptide" evidence="1">
    <location>
        <begin position="1"/>
        <end position="21"/>
    </location>
</feature>
<sequence>MNAHPLLLSLALAVTPAPARAAPADLQVSPAADGAITAGALAAALGLRRFERDLLPASCRWCSPGRLDAWAHETLAWKHPSRAATASDLLGVGVPLGAAAALAVPDLAGGAPRRAAEDVLLVAEAIGIATLGTELVKVGTDRIRPDAWDGSGPAHALDSRVSFWSGHTATAFAAASAAGTIATLREAPGAPWIVGGGAAAASVVGYLRLAADRHWATDVLAGAGWGTAVGILVPLLHWHPIAHVRLVPAPGGIAGVF</sequence>
<dbReference type="KEGG" id="ade:Adeh_0521"/>
<evidence type="ECO:0000259" key="2">
    <source>
        <dbReference type="SMART" id="SM00014"/>
    </source>
</evidence>
<evidence type="ECO:0000313" key="3">
    <source>
        <dbReference type="EMBL" id="ABC80297.1"/>
    </source>
</evidence>
<protein>
    <submittedName>
        <fullName evidence="3">Phosphoesterase, PA-phosphatase related protein</fullName>
    </submittedName>
</protein>
<dbReference type="InterPro" id="IPR000326">
    <property type="entry name" value="PAP2/HPO"/>
</dbReference>
<dbReference type="EMBL" id="CP000251">
    <property type="protein sequence ID" value="ABC80297.1"/>
    <property type="molecule type" value="Genomic_DNA"/>
</dbReference>
<feature type="chain" id="PRO_5004210374" evidence="1">
    <location>
        <begin position="22"/>
        <end position="257"/>
    </location>
</feature>
<gene>
    <name evidence="3" type="ordered locus">Adeh_0521</name>
</gene>